<evidence type="ECO:0000256" key="1">
    <source>
        <dbReference type="SAM" id="Phobius"/>
    </source>
</evidence>
<evidence type="ECO:0000313" key="2">
    <source>
        <dbReference type="EMBL" id="MBM7571333.1"/>
    </source>
</evidence>
<feature type="transmembrane region" description="Helical" evidence="1">
    <location>
        <begin position="7"/>
        <end position="26"/>
    </location>
</feature>
<keyword evidence="1" id="KW-0812">Transmembrane</keyword>
<dbReference type="RefSeq" id="WP_338024256.1">
    <property type="nucleotide sequence ID" value="NZ_JAFBDR010000008.1"/>
</dbReference>
<dbReference type="InterPro" id="IPR021486">
    <property type="entry name" value="DUF3139"/>
</dbReference>
<accession>A0ABS2MZJ8</accession>
<dbReference type="Proteomes" id="UP001296943">
    <property type="component" value="Unassembled WGS sequence"/>
</dbReference>
<dbReference type="Pfam" id="PF11337">
    <property type="entry name" value="DUF3139"/>
    <property type="match status" value="1"/>
</dbReference>
<comment type="caution">
    <text evidence="2">The sequence shown here is derived from an EMBL/GenBank/DDBJ whole genome shotgun (WGS) entry which is preliminary data.</text>
</comment>
<gene>
    <name evidence="2" type="ORF">JOC48_001829</name>
</gene>
<protein>
    <recommendedName>
        <fullName evidence="4">DUF3139 domain-containing protein</fullName>
    </recommendedName>
</protein>
<evidence type="ECO:0000313" key="3">
    <source>
        <dbReference type="Proteomes" id="UP001296943"/>
    </source>
</evidence>
<reference evidence="2 3" key="1">
    <citation type="submission" date="2021-01" db="EMBL/GenBank/DDBJ databases">
        <title>Genomic Encyclopedia of Type Strains, Phase IV (KMG-IV): sequencing the most valuable type-strain genomes for metagenomic binning, comparative biology and taxonomic classification.</title>
        <authorList>
            <person name="Goeker M."/>
        </authorList>
    </citation>
    <scope>NUCLEOTIDE SEQUENCE [LARGE SCALE GENOMIC DNA]</scope>
    <source>
        <strain evidence="2 3">DSM 23711</strain>
    </source>
</reference>
<evidence type="ECO:0008006" key="4">
    <source>
        <dbReference type="Google" id="ProtNLM"/>
    </source>
</evidence>
<organism evidence="2 3">
    <name type="scientific">Aquibacillus albus</name>
    <dbReference type="NCBI Taxonomy" id="1168171"/>
    <lineage>
        <taxon>Bacteria</taxon>
        <taxon>Bacillati</taxon>
        <taxon>Bacillota</taxon>
        <taxon>Bacilli</taxon>
        <taxon>Bacillales</taxon>
        <taxon>Bacillaceae</taxon>
        <taxon>Aquibacillus</taxon>
    </lineage>
</organism>
<name>A0ABS2MZJ8_9BACI</name>
<sequence length="112" mass="13336">MPKFHKIALIVSILVLVVILSPFIYLEVNKNIYENRVTNYLLEVRIYDEEEIASVEGVFGFKMPKFYTTVTFENEPYVEYTYFAHNEVLQFDYEILDEEHKGISEEELKNLE</sequence>
<keyword evidence="1" id="KW-1133">Transmembrane helix</keyword>
<keyword evidence="1" id="KW-0472">Membrane</keyword>
<keyword evidence="3" id="KW-1185">Reference proteome</keyword>
<proteinExistence type="predicted"/>
<dbReference type="EMBL" id="JAFBDR010000008">
    <property type="protein sequence ID" value="MBM7571333.1"/>
    <property type="molecule type" value="Genomic_DNA"/>
</dbReference>